<dbReference type="PANTHER" id="PTHR43537:SF53">
    <property type="entry name" value="HTH-TYPE TRANSCRIPTIONAL REPRESSOR NANR"/>
    <property type="match status" value="1"/>
</dbReference>
<dbReference type="CDD" id="cd07377">
    <property type="entry name" value="WHTH_GntR"/>
    <property type="match status" value="1"/>
</dbReference>
<dbReference type="SUPFAM" id="SSF48008">
    <property type="entry name" value="GntR ligand-binding domain-like"/>
    <property type="match status" value="1"/>
</dbReference>
<dbReference type="EMBL" id="MN079113">
    <property type="protein sequence ID" value="QEA05855.1"/>
    <property type="molecule type" value="Genomic_DNA"/>
</dbReference>
<dbReference type="PROSITE" id="PS50949">
    <property type="entry name" value="HTH_GNTR"/>
    <property type="match status" value="1"/>
</dbReference>
<dbReference type="InterPro" id="IPR000524">
    <property type="entry name" value="Tscrpt_reg_HTH_GntR"/>
</dbReference>
<sequence length="246" mass="27182">MAMESNAATRAERTPRNRDDTIHRALSEAIVDHRLAPGARLPEDALAEAFEVSRTSIRKALQRLALEHLVTLRTNRGAQVAKPSPDEAREVFAARRLAECALVDWVVDALGDDDLTALHELVDRERRAQADGAQHEAIQLSAAFHIRLARVAHNAPFATFIEQLARRSSLVIAVYGSASSVGCECGDHGEILALLAGGERERARQWMTRHLEGIERSLNFDGERRETPDFNALFGRHGPTQTASEE</sequence>
<dbReference type="Pfam" id="PF00392">
    <property type="entry name" value="GntR"/>
    <property type="match status" value="1"/>
</dbReference>
<keyword evidence="1" id="KW-0805">Transcription regulation</keyword>
<reference evidence="6" key="1">
    <citation type="submission" date="2019-06" db="EMBL/GenBank/DDBJ databases">
        <authorList>
            <person name="Murdoch R.W."/>
            <person name="Fathepure B."/>
        </authorList>
    </citation>
    <scope>NUCLEOTIDE SEQUENCE</scope>
</reference>
<organism evidence="6">
    <name type="scientific">uncultured organism</name>
    <dbReference type="NCBI Taxonomy" id="155900"/>
    <lineage>
        <taxon>unclassified sequences</taxon>
        <taxon>environmental samples</taxon>
    </lineage>
</organism>
<dbReference type="InterPro" id="IPR008920">
    <property type="entry name" value="TF_FadR/GntR_C"/>
</dbReference>
<feature type="domain" description="HTH gntR-type" evidence="5">
    <location>
        <begin position="16"/>
        <end position="83"/>
    </location>
</feature>
<proteinExistence type="predicted"/>
<dbReference type="GO" id="GO:0003677">
    <property type="term" value="F:DNA binding"/>
    <property type="evidence" value="ECO:0007669"/>
    <property type="project" value="UniProtKB-KW"/>
</dbReference>
<evidence type="ECO:0000256" key="3">
    <source>
        <dbReference type="ARBA" id="ARBA00023163"/>
    </source>
</evidence>
<dbReference type="InterPro" id="IPR036388">
    <property type="entry name" value="WH-like_DNA-bd_sf"/>
</dbReference>
<dbReference type="Gene3D" id="1.10.10.10">
    <property type="entry name" value="Winged helix-like DNA-binding domain superfamily/Winged helix DNA-binding domain"/>
    <property type="match status" value="1"/>
</dbReference>
<dbReference type="GO" id="GO:0003700">
    <property type="term" value="F:DNA-binding transcription factor activity"/>
    <property type="evidence" value="ECO:0007669"/>
    <property type="project" value="InterPro"/>
</dbReference>
<keyword evidence="3" id="KW-0804">Transcription</keyword>
<dbReference type="SUPFAM" id="SSF46785">
    <property type="entry name" value="Winged helix' DNA-binding domain"/>
    <property type="match status" value="1"/>
</dbReference>
<protein>
    <recommendedName>
        <fullName evidence="5">HTH gntR-type domain-containing protein</fullName>
    </recommendedName>
</protein>
<dbReference type="Pfam" id="PF07729">
    <property type="entry name" value="FCD"/>
    <property type="match status" value="1"/>
</dbReference>
<accession>A0A5B8RG83</accession>
<dbReference type="Gene3D" id="1.20.120.530">
    <property type="entry name" value="GntR ligand-binding domain-like"/>
    <property type="match status" value="1"/>
</dbReference>
<dbReference type="InterPro" id="IPR036390">
    <property type="entry name" value="WH_DNA-bd_sf"/>
</dbReference>
<dbReference type="PANTHER" id="PTHR43537">
    <property type="entry name" value="TRANSCRIPTIONAL REGULATOR, GNTR FAMILY"/>
    <property type="match status" value="1"/>
</dbReference>
<evidence type="ECO:0000256" key="1">
    <source>
        <dbReference type="ARBA" id="ARBA00023015"/>
    </source>
</evidence>
<dbReference type="SMART" id="SM00345">
    <property type="entry name" value="HTH_GNTR"/>
    <property type="match status" value="1"/>
</dbReference>
<evidence type="ECO:0000259" key="5">
    <source>
        <dbReference type="PROSITE" id="PS50949"/>
    </source>
</evidence>
<dbReference type="AlphaFoldDB" id="A0A5B8RG83"/>
<feature type="compositionally biased region" description="Basic and acidic residues" evidence="4">
    <location>
        <begin position="10"/>
        <end position="21"/>
    </location>
</feature>
<dbReference type="InterPro" id="IPR011711">
    <property type="entry name" value="GntR_C"/>
</dbReference>
<evidence type="ECO:0000313" key="6">
    <source>
        <dbReference type="EMBL" id="QEA05855.1"/>
    </source>
</evidence>
<feature type="region of interest" description="Disordered" evidence="4">
    <location>
        <begin position="1"/>
        <end position="21"/>
    </location>
</feature>
<evidence type="ECO:0000256" key="4">
    <source>
        <dbReference type="SAM" id="MobiDB-lite"/>
    </source>
</evidence>
<evidence type="ECO:0000256" key="2">
    <source>
        <dbReference type="ARBA" id="ARBA00023125"/>
    </source>
</evidence>
<dbReference type="SMART" id="SM00895">
    <property type="entry name" value="FCD"/>
    <property type="match status" value="1"/>
</dbReference>
<gene>
    <name evidence="6" type="ORF">KBTEX_02183</name>
</gene>
<keyword evidence="2" id="KW-0238">DNA-binding</keyword>
<name>A0A5B8RG83_9ZZZZ</name>